<dbReference type="InterPro" id="IPR005902">
    <property type="entry name" value="HU_DNA-bd_put"/>
</dbReference>
<proteinExistence type="predicted"/>
<dbReference type="Pfam" id="PF18291">
    <property type="entry name" value="HU-HIG"/>
    <property type="match status" value="1"/>
</dbReference>
<accession>A0A3L7ZSH6</accession>
<evidence type="ECO:0000313" key="3">
    <source>
        <dbReference type="EMBL" id="RLT74698.1"/>
    </source>
</evidence>
<dbReference type="OrthoDB" id="1093305at2"/>
<dbReference type="GO" id="GO:0003677">
    <property type="term" value="F:DNA binding"/>
    <property type="evidence" value="ECO:0007669"/>
    <property type="project" value="UniProtKB-KW"/>
</dbReference>
<dbReference type="InterPro" id="IPR010992">
    <property type="entry name" value="IHF-like_DNA-bd_dom_sf"/>
</dbReference>
<keyword evidence="1 3" id="KW-0238">DNA-binding</keyword>
<evidence type="ECO:0000259" key="2">
    <source>
        <dbReference type="Pfam" id="PF18291"/>
    </source>
</evidence>
<evidence type="ECO:0000256" key="1">
    <source>
        <dbReference type="ARBA" id="ARBA00023125"/>
    </source>
</evidence>
<dbReference type="EMBL" id="RAYI01000005">
    <property type="protein sequence ID" value="RLT74698.1"/>
    <property type="molecule type" value="Genomic_DNA"/>
</dbReference>
<dbReference type="InterPro" id="IPR041607">
    <property type="entry name" value="HU-HIG"/>
</dbReference>
<evidence type="ECO:0000313" key="4">
    <source>
        <dbReference type="Proteomes" id="UP000278164"/>
    </source>
</evidence>
<dbReference type="SUPFAM" id="SSF47729">
    <property type="entry name" value="IHF-like DNA-binding proteins"/>
    <property type="match status" value="1"/>
</dbReference>
<dbReference type="NCBIfam" id="TIGR01201">
    <property type="entry name" value="HU_rel"/>
    <property type="match status" value="1"/>
</dbReference>
<dbReference type="Proteomes" id="UP000278164">
    <property type="component" value="Unassembled WGS sequence"/>
</dbReference>
<feature type="domain" description="HU" evidence="2">
    <location>
        <begin position="6"/>
        <end position="125"/>
    </location>
</feature>
<dbReference type="RefSeq" id="WP_121735015.1">
    <property type="nucleotide sequence ID" value="NZ_QXXG01000013.1"/>
</dbReference>
<sequence>MARYIKQEMSDLNGTGEKRVFYRMKIERNIDMKDFTERIAYPGSGLSRASVMHVMTSVADCLARYMAEGCSVTLEGIGTFKPQLGLVKNKEMDTMDGDDTKRNARSIEVNGISFKADKTLVRETRMCCDLSRGGISRVRKSPYTEEVRLSRALEYLKEHPFLRISDYMAINGMKRTSATLELQRLSGDPVSGITISGWGSHKVYVRCGRP</sequence>
<gene>
    <name evidence="3" type="ORF">D7V78_03465</name>
</gene>
<comment type="caution">
    <text evidence="3">The sequence shown here is derived from an EMBL/GenBank/DDBJ whole genome shotgun (WGS) entry which is preliminary data.</text>
</comment>
<organism evidence="3 4">
    <name type="scientific">Parabacteroides distasonis</name>
    <dbReference type="NCBI Taxonomy" id="823"/>
    <lineage>
        <taxon>Bacteria</taxon>
        <taxon>Pseudomonadati</taxon>
        <taxon>Bacteroidota</taxon>
        <taxon>Bacteroidia</taxon>
        <taxon>Bacteroidales</taxon>
        <taxon>Tannerellaceae</taxon>
        <taxon>Parabacteroides</taxon>
    </lineage>
</organism>
<name>A0A3L7ZSH6_PARDI</name>
<reference evidence="3 4" key="1">
    <citation type="submission" date="2018-09" db="EMBL/GenBank/DDBJ databases">
        <title>Murine metabolic-syndrome-specific gut microbial biobank.</title>
        <authorList>
            <person name="Liu C."/>
        </authorList>
    </citation>
    <scope>NUCLEOTIDE SEQUENCE [LARGE SCALE GENOMIC DNA]</scope>
    <source>
        <strain evidence="3 4">8-P5</strain>
    </source>
</reference>
<protein>
    <submittedName>
        <fullName evidence="3">DNA-binding protein</fullName>
    </submittedName>
</protein>
<dbReference type="AlphaFoldDB" id="A0A3L7ZSH6"/>